<dbReference type="EMBL" id="JAGDFM010000274">
    <property type="protein sequence ID" value="KAG7380841.1"/>
    <property type="molecule type" value="Genomic_DNA"/>
</dbReference>
<proteinExistence type="predicted"/>
<evidence type="ECO:0000313" key="1">
    <source>
        <dbReference type="EMBL" id="KAG7380841.1"/>
    </source>
</evidence>
<name>A0A8T1VIC9_9STRA</name>
<reference evidence="1" key="1">
    <citation type="submission" date="2021-02" db="EMBL/GenBank/DDBJ databases">
        <authorList>
            <person name="Palmer J.M."/>
        </authorList>
    </citation>
    <scope>NUCLEOTIDE SEQUENCE</scope>
    <source>
        <strain evidence="1">SCRP734</strain>
    </source>
</reference>
<dbReference type="OrthoDB" id="77923at2759"/>
<keyword evidence="2" id="KW-1185">Reference proteome</keyword>
<evidence type="ECO:0000313" key="2">
    <source>
        <dbReference type="Proteomes" id="UP000694044"/>
    </source>
</evidence>
<protein>
    <submittedName>
        <fullName evidence="1">Uncharacterized protein</fullName>
    </submittedName>
</protein>
<organism evidence="1 2">
    <name type="scientific">Phytophthora pseudosyringae</name>
    <dbReference type="NCBI Taxonomy" id="221518"/>
    <lineage>
        <taxon>Eukaryota</taxon>
        <taxon>Sar</taxon>
        <taxon>Stramenopiles</taxon>
        <taxon>Oomycota</taxon>
        <taxon>Peronosporomycetes</taxon>
        <taxon>Peronosporales</taxon>
        <taxon>Peronosporaceae</taxon>
        <taxon>Phytophthora</taxon>
    </lineage>
</organism>
<sequence length="192" mass="21756">MAKEGEYEMAPRVERIEQQIPVEWKEFAGKPMQMAYYATKVNTFRENPDLQHPSDSFAAWATKELRREMGEYVLAVYCWASSRLGAHPHRETNVKCYDPRSEGRHLSDADLNSIACQEWRTDLTRNILETRLNRHGSKDGPVVRRSPSGVLYVTPQPAQVTHRDSSTTSPTKFVLDAIATPGLRKKAAAAPK</sequence>
<dbReference type="AlphaFoldDB" id="A0A8T1VIC9"/>
<accession>A0A8T1VIC9</accession>
<gene>
    <name evidence="1" type="ORF">PHYPSEUDO_006734</name>
</gene>
<comment type="caution">
    <text evidence="1">The sequence shown here is derived from an EMBL/GenBank/DDBJ whole genome shotgun (WGS) entry which is preliminary data.</text>
</comment>
<dbReference type="Proteomes" id="UP000694044">
    <property type="component" value="Unassembled WGS sequence"/>
</dbReference>